<dbReference type="AlphaFoldDB" id="A0A0S3PQB6"/>
<keyword evidence="1 5" id="KW-0489">Methyltransferase</keyword>
<dbReference type="PANTHER" id="PTHR22807">
    <property type="entry name" value="NOP2 YEAST -RELATED NOL1/NOP2/FMU SUN DOMAIN-CONTAINING"/>
    <property type="match status" value="1"/>
</dbReference>
<protein>
    <submittedName>
        <fullName evidence="7">Ribosomal RNA small subunit methyltransferase B</fullName>
        <ecNumber evidence="7">2.1.1.176</ecNumber>
    </submittedName>
</protein>
<organism evidence="7 8">
    <name type="scientific">Variibacter gotjawalensis</name>
    <dbReference type="NCBI Taxonomy" id="1333996"/>
    <lineage>
        <taxon>Bacteria</taxon>
        <taxon>Pseudomonadati</taxon>
        <taxon>Pseudomonadota</taxon>
        <taxon>Alphaproteobacteria</taxon>
        <taxon>Hyphomicrobiales</taxon>
        <taxon>Nitrobacteraceae</taxon>
        <taxon>Variibacter</taxon>
    </lineage>
</organism>
<feature type="domain" description="SAM-dependent MTase RsmB/NOP-type" evidence="6">
    <location>
        <begin position="148"/>
        <end position="443"/>
    </location>
</feature>
<dbReference type="KEGG" id="vgo:GJW-30_1_00649"/>
<dbReference type="Pfam" id="PF01189">
    <property type="entry name" value="Methyltr_RsmB-F"/>
    <property type="match status" value="1"/>
</dbReference>
<gene>
    <name evidence="7" type="primary">rsmB_1</name>
    <name evidence="7" type="ORF">GJW-30_1_00649</name>
</gene>
<dbReference type="InterPro" id="IPR001678">
    <property type="entry name" value="MeTrfase_RsmB-F_NOP2_dom"/>
</dbReference>
<evidence type="ECO:0000256" key="1">
    <source>
        <dbReference type="ARBA" id="ARBA00022603"/>
    </source>
</evidence>
<dbReference type="OrthoDB" id="9810297at2"/>
<dbReference type="EMBL" id="AP014946">
    <property type="protein sequence ID" value="BAT58133.1"/>
    <property type="molecule type" value="Genomic_DNA"/>
</dbReference>
<dbReference type="FunFam" id="3.40.50.150:FF:000257">
    <property type="entry name" value="16S rRNA methyltransferase"/>
    <property type="match status" value="1"/>
</dbReference>
<evidence type="ECO:0000313" key="8">
    <source>
        <dbReference type="Proteomes" id="UP000236884"/>
    </source>
</evidence>
<dbReference type="InterPro" id="IPR035926">
    <property type="entry name" value="NusB-like_sf"/>
</dbReference>
<evidence type="ECO:0000259" key="6">
    <source>
        <dbReference type="PROSITE" id="PS51686"/>
    </source>
</evidence>
<dbReference type="Gene3D" id="1.10.940.10">
    <property type="entry name" value="NusB-like"/>
    <property type="match status" value="1"/>
</dbReference>
<dbReference type="EC" id="2.1.1.176" evidence="7"/>
<name>A0A0S3PQB6_9BRAD</name>
<dbReference type="InterPro" id="IPR006027">
    <property type="entry name" value="NusB_RsmB_TIM44"/>
</dbReference>
<dbReference type="SUPFAM" id="SSF48013">
    <property type="entry name" value="NusB-like"/>
    <property type="match status" value="1"/>
</dbReference>
<evidence type="ECO:0000313" key="7">
    <source>
        <dbReference type="EMBL" id="BAT58133.1"/>
    </source>
</evidence>
<accession>A0A0S3PQB6</accession>
<feature type="binding site" evidence="5">
    <location>
        <position position="318"/>
    </location>
    <ligand>
        <name>S-adenosyl-L-methionine</name>
        <dbReference type="ChEBI" id="CHEBI:59789"/>
    </ligand>
</feature>
<keyword evidence="4 5" id="KW-0694">RNA-binding</keyword>
<keyword evidence="8" id="KW-1185">Reference proteome</keyword>
<comment type="caution">
    <text evidence="5">Lacks conserved residue(s) required for the propagation of feature annotation.</text>
</comment>
<evidence type="ECO:0000256" key="2">
    <source>
        <dbReference type="ARBA" id="ARBA00022679"/>
    </source>
</evidence>
<evidence type="ECO:0000256" key="5">
    <source>
        <dbReference type="PROSITE-ProRule" id="PRU01023"/>
    </source>
</evidence>
<comment type="similarity">
    <text evidence="5">Belongs to the class I-like SAM-binding methyltransferase superfamily. RsmB/NOP family.</text>
</comment>
<evidence type="ECO:0000256" key="3">
    <source>
        <dbReference type="ARBA" id="ARBA00022691"/>
    </source>
</evidence>
<dbReference type="GO" id="GO:0003723">
    <property type="term" value="F:RNA binding"/>
    <property type="evidence" value="ECO:0007669"/>
    <property type="project" value="UniProtKB-UniRule"/>
</dbReference>
<dbReference type="Pfam" id="PF01029">
    <property type="entry name" value="NusB"/>
    <property type="match status" value="1"/>
</dbReference>
<dbReference type="InterPro" id="IPR049560">
    <property type="entry name" value="MeTrfase_RsmB-F_NOP2_cat"/>
</dbReference>
<dbReference type="PRINTS" id="PR02008">
    <property type="entry name" value="RCMTFAMILY"/>
</dbReference>
<feature type="binding site" evidence="5">
    <location>
        <position position="277"/>
    </location>
    <ligand>
        <name>S-adenosyl-L-methionine</name>
        <dbReference type="ChEBI" id="CHEBI:59789"/>
    </ligand>
</feature>
<keyword evidence="2 5" id="KW-0808">Transferase</keyword>
<dbReference type="PROSITE" id="PS51686">
    <property type="entry name" value="SAM_MT_RSMB_NOP"/>
    <property type="match status" value="1"/>
</dbReference>
<feature type="binding site" evidence="5">
    <location>
        <begin position="256"/>
        <end position="262"/>
    </location>
    <ligand>
        <name>S-adenosyl-L-methionine</name>
        <dbReference type="ChEBI" id="CHEBI:59789"/>
    </ligand>
</feature>
<dbReference type="SUPFAM" id="SSF53335">
    <property type="entry name" value="S-adenosyl-L-methionine-dependent methyltransferases"/>
    <property type="match status" value="1"/>
</dbReference>
<dbReference type="RefSeq" id="WP_096351594.1">
    <property type="nucleotide sequence ID" value="NZ_AP014946.1"/>
</dbReference>
<dbReference type="GO" id="GO:0006355">
    <property type="term" value="P:regulation of DNA-templated transcription"/>
    <property type="evidence" value="ECO:0007669"/>
    <property type="project" value="InterPro"/>
</dbReference>
<proteinExistence type="inferred from homology"/>
<dbReference type="PANTHER" id="PTHR22807:SF61">
    <property type="entry name" value="NOL1_NOP2_SUN FAMILY PROTEIN _ ANTITERMINATION NUSB DOMAIN-CONTAINING PROTEIN"/>
    <property type="match status" value="1"/>
</dbReference>
<evidence type="ECO:0000256" key="4">
    <source>
        <dbReference type="ARBA" id="ARBA00022884"/>
    </source>
</evidence>
<keyword evidence="3 5" id="KW-0949">S-adenosyl-L-methionine</keyword>
<dbReference type="Proteomes" id="UP000236884">
    <property type="component" value="Chromosome"/>
</dbReference>
<dbReference type="Gene3D" id="3.40.50.150">
    <property type="entry name" value="Vaccinia Virus protein VP39"/>
    <property type="match status" value="1"/>
</dbReference>
<dbReference type="InterPro" id="IPR029063">
    <property type="entry name" value="SAM-dependent_MTases_sf"/>
</dbReference>
<feature type="active site" description="Nucleophile" evidence="5">
    <location>
        <position position="371"/>
    </location>
</feature>
<dbReference type="GO" id="GO:0008173">
    <property type="term" value="F:RNA methyltransferase activity"/>
    <property type="evidence" value="ECO:0007669"/>
    <property type="project" value="InterPro"/>
</dbReference>
<dbReference type="CDD" id="cd02440">
    <property type="entry name" value="AdoMet_MTases"/>
    <property type="match status" value="1"/>
</dbReference>
<sequence length="443" mass="47537">MARAQIQSEAPGLAARRIAADIVEGVLRGKRSLDDHFDGAQAHPALAAMEDRDRALVRMLAATVLRRLGSLRYLLERYLAQGLPKDAPRVETALLIGIAQILWLDVPDHAAVDLSVRLVQADRRAQRYPGLVNAVLRRASREGIADLEAAPATIDVPSWLSERWRKAYGDDATDAIALAQRAPPPLDITVKQNADEWAARLRGHVLPTGSVRVVAEGAVTRMPGFDEGAWWVQDAAAALPARLLGDVAGQNVADLCAAPGGKSAQLAQAGAKVTAVDRSSPRLSRLKQNFTRLGLDCEIVVADITAWDAPQFDAVLLDAPCLATGTIRRHPDVAWLKRDSDLESLAGLQSRLLDAAVAMTKPGGRIVYSVCSLEPDEGETQIASLLARNETVERDAIAADEVGGLAEIINAGGELRSLPSHLANPDPRLAGMDGFFAARLRKR</sequence>
<dbReference type="GO" id="GO:0001510">
    <property type="term" value="P:RNA methylation"/>
    <property type="evidence" value="ECO:0007669"/>
    <property type="project" value="InterPro"/>
</dbReference>
<dbReference type="InterPro" id="IPR023267">
    <property type="entry name" value="RCMT"/>
</dbReference>
<reference evidence="7 8" key="1">
    <citation type="submission" date="2015-08" db="EMBL/GenBank/DDBJ databases">
        <title>Investigation of the bacterial diversity of lava forest soil.</title>
        <authorList>
            <person name="Lee J.S."/>
        </authorList>
    </citation>
    <scope>NUCLEOTIDE SEQUENCE [LARGE SCALE GENOMIC DNA]</scope>
    <source>
        <strain evidence="7 8">GJW-30</strain>
    </source>
</reference>